<dbReference type="AlphaFoldDB" id="A0A5N5E1E5"/>
<reference evidence="1 2" key="1">
    <citation type="journal article" date="2017" name="Poromechanics V (2013)">
        <title>Genomic Characterization of the Arsenic-Tolerant Actinobacterium, &lt;i&gt;Rhodococcus erythropolis&lt;/i&gt; S43.</title>
        <authorList>
            <person name="Retamal-Morales G."/>
            <person name="Mehnert M."/>
            <person name="Schwabe R."/>
            <person name="Tischler D."/>
            <person name="Schloemann M."/>
            <person name="Levican G.J."/>
        </authorList>
    </citation>
    <scope>NUCLEOTIDE SEQUENCE [LARGE SCALE GENOMIC DNA]</scope>
    <source>
        <strain evidence="1 2">S43</strain>
    </source>
</reference>
<evidence type="ECO:0000313" key="1">
    <source>
        <dbReference type="EMBL" id="KAB2584007.1"/>
    </source>
</evidence>
<comment type="caution">
    <text evidence="1">The sequence shown here is derived from an EMBL/GenBank/DDBJ whole genome shotgun (WGS) entry which is preliminary data.</text>
</comment>
<accession>A0A5N5E1E5</accession>
<evidence type="ECO:0000313" key="2">
    <source>
        <dbReference type="Proteomes" id="UP000325576"/>
    </source>
</evidence>
<evidence type="ECO:0008006" key="3">
    <source>
        <dbReference type="Google" id="ProtNLM"/>
    </source>
</evidence>
<dbReference type="Proteomes" id="UP000325576">
    <property type="component" value="Unassembled WGS sequence"/>
</dbReference>
<dbReference type="Pfam" id="PF23841">
    <property type="entry name" value="Phage_tail_terminator_2"/>
    <property type="match status" value="1"/>
</dbReference>
<dbReference type="EMBL" id="MRBO01000482">
    <property type="protein sequence ID" value="KAB2584007.1"/>
    <property type="molecule type" value="Genomic_DNA"/>
</dbReference>
<sequence length="146" mass="16025">MSVNNFPPIDDLPDWPDVEDLLCTYFERFGTAVTQRPAPDDFEAMLAAGGTLIEVLRAGGGAPDGRLDYAPMVVAVTTAKRRQSWQVMNQLRKAVKVANSGLTIDGTLVHSITETGELSMVPQIDPEDRTVELTFLVVTPLPRRSR</sequence>
<gene>
    <name evidence="1" type="ORF">BS297_17830</name>
</gene>
<proteinExistence type="predicted"/>
<dbReference type="InterPro" id="IPR057003">
    <property type="entry name" value="Phage_tail_terminator_2"/>
</dbReference>
<organism evidence="1 2">
    <name type="scientific">Rhodococcus erythropolis</name>
    <name type="common">Arthrobacter picolinophilus</name>
    <dbReference type="NCBI Taxonomy" id="1833"/>
    <lineage>
        <taxon>Bacteria</taxon>
        <taxon>Bacillati</taxon>
        <taxon>Actinomycetota</taxon>
        <taxon>Actinomycetes</taxon>
        <taxon>Mycobacteriales</taxon>
        <taxon>Nocardiaceae</taxon>
        <taxon>Rhodococcus</taxon>
        <taxon>Rhodococcus erythropolis group</taxon>
    </lineage>
</organism>
<protein>
    <recommendedName>
        <fullName evidence="3">Tail terminator</fullName>
    </recommendedName>
</protein>
<name>A0A5N5E1E5_RHOER</name>